<name>A0ABT6ML16_9NOCA</name>
<reference evidence="1 2" key="1">
    <citation type="submission" date="2023-04" db="EMBL/GenBank/DDBJ databases">
        <title>Forest soil microbial communities from Buena Vista Peninsula, Colon Province, Panama.</title>
        <authorList>
            <person name="Bouskill N."/>
        </authorList>
    </citation>
    <scope>NUCLEOTIDE SEQUENCE [LARGE SCALE GENOMIC DNA]</scope>
    <source>
        <strain evidence="1 2">CFH S0262</strain>
    </source>
</reference>
<gene>
    <name evidence="1" type="ORF">M2280_005285</name>
</gene>
<dbReference type="RefSeq" id="WP_280763281.1">
    <property type="nucleotide sequence ID" value="NZ_JARXVC010000017.1"/>
</dbReference>
<comment type="caution">
    <text evidence="1">The sequence shown here is derived from an EMBL/GenBank/DDBJ whole genome shotgun (WGS) entry which is preliminary data.</text>
</comment>
<dbReference type="EMBL" id="JARXVC010000017">
    <property type="protein sequence ID" value="MDH6284034.1"/>
    <property type="molecule type" value="Genomic_DNA"/>
</dbReference>
<accession>A0ABT6ML16</accession>
<keyword evidence="2" id="KW-1185">Reference proteome</keyword>
<protein>
    <submittedName>
        <fullName evidence="1">Diketogulonate reductase-like aldo/keto reductase</fullName>
    </submittedName>
</protein>
<evidence type="ECO:0000313" key="1">
    <source>
        <dbReference type="EMBL" id="MDH6284034.1"/>
    </source>
</evidence>
<sequence>MTDTLTPTEVVAEFIAQAASIEVHQAMPQAHELVEFLNDNGINLVSEKSLKQGALAAIIASRRGATARINETDNLIADRVRTHLIGGTR</sequence>
<organism evidence="1 2">
    <name type="scientific">Prescottella agglutinans</name>
    <dbReference type="NCBI Taxonomy" id="1644129"/>
    <lineage>
        <taxon>Bacteria</taxon>
        <taxon>Bacillati</taxon>
        <taxon>Actinomycetota</taxon>
        <taxon>Actinomycetes</taxon>
        <taxon>Mycobacteriales</taxon>
        <taxon>Nocardiaceae</taxon>
        <taxon>Prescottella</taxon>
    </lineage>
</organism>
<proteinExistence type="predicted"/>
<evidence type="ECO:0000313" key="2">
    <source>
        <dbReference type="Proteomes" id="UP001160334"/>
    </source>
</evidence>
<dbReference type="Proteomes" id="UP001160334">
    <property type="component" value="Unassembled WGS sequence"/>
</dbReference>